<dbReference type="FunFam" id="3.40.50.300:FF:000392">
    <property type="entry name" value="Zinc import ATP-binding protein ZnuC"/>
    <property type="match status" value="1"/>
</dbReference>
<keyword evidence="7" id="KW-1278">Translocase</keyword>
<evidence type="ECO:0000256" key="6">
    <source>
        <dbReference type="ARBA" id="ARBA00022906"/>
    </source>
</evidence>
<reference evidence="12" key="1">
    <citation type="submission" date="2020-07" db="EMBL/GenBank/DDBJ databases">
        <title>Huge and variable diversity of episymbiotic CPR bacteria and DPANN archaea in groundwater ecosystems.</title>
        <authorList>
            <person name="He C.Y."/>
            <person name="Keren R."/>
            <person name="Whittaker M."/>
            <person name="Farag I.F."/>
            <person name="Doudna J."/>
            <person name="Cate J.H.D."/>
            <person name="Banfield J.F."/>
        </authorList>
    </citation>
    <scope>NUCLEOTIDE SEQUENCE</scope>
    <source>
        <strain evidence="12">NC_groundwater_763_Ag_S-0.2um_68_21</strain>
    </source>
</reference>
<evidence type="ECO:0000256" key="1">
    <source>
        <dbReference type="ARBA" id="ARBA00022448"/>
    </source>
</evidence>
<dbReference type="EMBL" id="JACPUR010000040">
    <property type="protein sequence ID" value="MBI3129366.1"/>
    <property type="molecule type" value="Genomic_DNA"/>
</dbReference>
<evidence type="ECO:0000313" key="12">
    <source>
        <dbReference type="EMBL" id="MBI3129366.1"/>
    </source>
</evidence>
<evidence type="ECO:0000256" key="3">
    <source>
        <dbReference type="ARBA" id="ARBA00022741"/>
    </source>
</evidence>
<dbReference type="InterPro" id="IPR003439">
    <property type="entry name" value="ABC_transporter-like_ATP-bd"/>
</dbReference>
<keyword evidence="4" id="KW-0862">Zinc</keyword>
<sequence length="288" mass="31141">MRAEARPRDEPLVEARGVGVRLGGQSILHRIDLAVHPGEVVSLIGPNGAGKTTLIRALLGLLPPAEGSVRRKPGLVVGYLPQRVAVDPILPLTVRRLLSLPRPVPEREASRALDETGAAYLMDRSVHALSGGEMQRVLLARALLRGPHLLVLDEPVQNVDVTGQLEMYGLISRIRGERGCGILMVSHDLHVVMASTDRVVCLNRHICCHGRPEDVSAHPEYLALFGPQAARNLAVYTHAHDHRHGPEGEVVPLRPNGPAREPTGVEDRPQPPRGHHGLHGHHHGGGGH</sequence>
<dbReference type="InterPro" id="IPR050153">
    <property type="entry name" value="Metal_Ion_Import_ABC"/>
</dbReference>
<evidence type="ECO:0000256" key="7">
    <source>
        <dbReference type="ARBA" id="ARBA00022967"/>
    </source>
</evidence>
<dbReference type="GO" id="GO:0006829">
    <property type="term" value="P:zinc ion transport"/>
    <property type="evidence" value="ECO:0007669"/>
    <property type="project" value="UniProtKB-KW"/>
</dbReference>
<evidence type="ECO:0000256" key="9">
    <source>
        <dbReference type="ARBA" id="ARBA00023136"/>
    </source>
</evidence>
<keyword evidence="2" id="KW-1003">Cell membrane</keyword>
<dbReference type="PROSITE" id="PS00211">
    <property type="entry name" value="ABC_TRANSPORTER_1"/>
    <property type="match status" value="1"/>
</dbReference>
<dbReference type="GO" id="GO:0016887">
    <property type="term" value="F:ATP hydrolysis activity"/>
    <property type="evidence" value="ECO:0007669"/>
    <property type="project" value="InterPro"/>
</dbReference>
<dbReference type="Gene3D" id="3.40.50.300">
    <property type="entry name" value="P-loop containing nucleotide triphosphate hydrolases"/>
    <property type="match status" value="1"/>
</dbReference>
<name>A0A932I4Y0_UNCTE</name>
<evidence type="ECO:0000256" key="2">
    <source>
        <dbReference type="ARBA" id="ARBA00022475"/>
    </source>
</evidence>
<evidence type="ECO:0000256" key="8">
    <source>
        <dbReference type="ARBA" id="ARBA00023065"/>
    </source>
</evidence>
<protein>
    <submittedName>
        <fullName evidence="12">Metal ABC transporter ATP-binding protein</fullName>
    </submittedName>
</protein>
<dbReference type="SMART" id="SM00382">
    <property type="entry name" value="AAA"/>
    <property type="match status" value="1"/>
</dbReference>
<keyword evidence="9" id="KW-0472">Membrane</keyword>
<dbReference type="Proteomes" id="UP000782312">
    <property type="component" value="Unassembled WGS sequence"/>
</dbReference>
<keyword evidence="6" id="KW-0864">Zinc transport</keyword>
<dbReference type="GO" id="GO:0010043">
    <property type="term" value="P:response to zinc ion"/>
    <property type="evidence" value="ECO:0007669"/>
    <property type="project" value="TreeGrafter"/>
</dbReference>
<proteinExistence type="predicted"/>
<evidence type="ECO:0000259" key="11">
    <source>
        <dbReference type="PROSITE" id="PS50893"/>
    </source>
</evidence>
<dbReference type="AlphaFoldDB" id="A0A932I4Y0"/>
<accession>A0A932I4Y0</accession>
<comment type="caution">
    <text evidence="12">The sequence shown here is derived from an EMBL/GenBank/DDBJ whole genome shotgun (WGS) entry which is preliminary data.</text>
</comment>
<evidence type="ECO:0000313" key="13">
    <source>
        <dbReference type="Proteomes" id="UP000782312"/>
    </source>
</evidence>
<evidence type="ECO:0000256" key="5">
    <source>
        <dbReference type="ARBA" id="ARBA00022840"/>
    </source>
</evidence>
<keyword evidence="5 12" id="KW-0067">ATP-binding</keyword>
<organism evidence="12 13">
    <name type="scientific">Tectimicrobiota bacterium</name>
    <dbReference type="NCBI Taxonomy" id="2528274"/>
    <lineage>
        <taxon>Bacteria</taxon>
        <taxon>Pseudomonadati</taxon>
        <taxon>Nitrospinota/Tectimicrobiota group</taxon>
        <taxon>Candidatus Tectimicrobiota</taxon>
    </lineage>
</organism>
<dbReference type="InterPro" id="IPR003593">
    <property type="entry name" value="AAA+_ATPase"/>
</dbReference>
<dbReference type="InterPro" id="IPR017871">
    <property type="entry name" value="ABC_transporter-like_CS"/>
</dbReference>
<feature type="compositionally biased region" description="Basic residues" evidence="10">
    <location>
        <begin position="273"/>
        <end position="288"/>
    </location>
</feature>
<feature type="domain" description="ABC transporter" evidence="11">
    <location>
        <begin position="13"/>
        <end position="228"/>
    </location>
</feature>
<dbReference type="PANTHER" id="PTHR42734">
    <property type="entry name" value="METAL TRANSPORT SYSTEM ATP-BINDING PROTEIN TM_0124-RELATED"/>
    <property type="match status" value="1"/>
</dbReference>
<dbReference type="PROSITE" id="PS50893">
    <property type="entry name" value="ABC_TRANSPORTER_2"/>
    <property type="match status" value="1"/>
</dbReference>
<dbReference type="InterPro" id="IPR027417">
    <property type="entry name" value="P-loop_NTPase"/>
</dbReference>
<dbReference type="PANTHER" id="PTHR42734:SF9">
    <property type="entry name" value="ZINC IMPORT ATP-BINDING PROTEIN ZNUC"/>
    <property type="match status" value="1"/>
</dbReference>
<keyword evidence="3" id="KW-0547">Nucleotide-binding</keyword>
<evidence type="ECO:0000256" key="10">
    <source>
        <dbReference type="SAM" id="MobiDB-lite"/>
    </source>
</evidence>
<gene>
    <name evidence="12" type="ORF">HYZ11_17285</name>
</gene>
<feature type="region of interest" description="Disordered" evidence="10">
    <location>
        <begin position="239"/>
        <end position="288"/>
    </location>
</feature>
<keyword evidence="8" id="KW-0406">Ion transport</keyword>
<dbReference type="Pfam" id="PF00005">
    <property type="entry name" value="ABC_tran"/>
    <property type="match status" value="1"/>
</dbReference>
<evidence type="ECO:0000256" key="4">
    <source>
        <dbReference type="ARBA" id="ARBA00022833"/>
    </source>
</evidence>
<dbReference type="SUPFAM" id="SSF52540">
    <property type="entry name" value="P-loop containing nucleoside triphosphate hydrolases"/>
    <property type="match status" value="1"/>
</dbReference>
<keyword evidence="1" id="KW-0813">Transport</keyword>
<dbReference type="GO" id="GO:0005524">
    <property type="term" value="F:ATP binding"/>
    <property type="evidence" value="ECO:0007669"/>
    <property type="project" value="UniProtKB-KW"/>
</dbReference>